<organism evidence="6 7">
    <name type="scientific">Oedothorax gibbosus</name>
    <dbReference type="NCBI Taxonomy" id="931172"/>
    <lineage>
        <taxon>Eukaryota</taxon>
        <taxon>Metazoa</taxon>
        <taxon>Ecdysozoa</taxon>
        <taxon>Arthropoda</taxon>
        <taxon>Chelicerata</taxon>
        <taxon>Arachnida</taxon>
        <taxon>Araneae</taxon>
        <taxon>Araneomorphae</taxon>
        <taxon>Entelegynae</taxon>
        <taxon>Araneoidea</taxon>
        <taxon>Linyphiidae</taxon>
        <taxon>Erigoninae</taxon>
        <taxon>Oedothorax</taxon>
    </lineage>
</organism>
<dbReference type="PANTHER" id="PTHR23080:SF141">
    <property type="entry name" value="TRANSPOSASE HELIX-TURN-HELIX DOMAIN-CONTAINING PROTEIN"/>
    <property type="match status" value="1"/>
</dbReference>
<dbReference type="Proteomes" id="UP000827092">
    <property type="component" value="Unassembled WGS sequence"/>
</dbReference>
<evidence type="ECO:0000256" key="3">
    <source>
        <dbReference type="SAM" id="Coils"/>
    </source>
</evidence>
<comment type="cofactor">
    <cofactor evidence="1">
        <name>a divalent metal cation</name>
        <dbReference type="ChEBI" id="CHEBI:60240"/>
    </cofactor>
</comment>
<evidence type="ECO:0000256" key="2">
    <source>
        <dbReference type="ARBA" id="ARBA00022723"/>
    </source>
</evidence>
<feature type="region of interest" description="Disordered" evidence="4">
    <location>
        <begin position="1"/>
        <end position="24"/>
    </location>
</feature>
<keyword evidence="7" id="KW-1185">Reference proteome</keyword>
<name>A0AAV6UID6_9ARAC</name>
<feature type="domain" description="DDE Tnp4" evidence="5">
    <location>
        <begin position="158"/>
        <end position="197"/>
    </location>
</feature>
<accession>A0AAV6UID6</accession>
<evidence type="ECO:0000256" key="4">
    <source>
        <dbReference type="SAM" id="MobiDB-lite"/>
    </source>
</evidence>
<evidence type="ECO:0000313" key="6">
    <source>
        <dbReference type="EMBL" id="KAG8183854.1"/>
    </source>
</evidence>
<evidence type="ECO:0000313" key="7">
    <source>
        <dbReference type="Proteomes" id="UP000827092"/>
    </source>
</evidence>
<dbReference type="Pfam" id="PF13359">
    <property type="entry name" value="DDE_Tnp_4"/>
    <property type="match status" value="1"/>
</dbReference>
<feature type="coiled-coil region" evidence="3">
    <location>
        <begin position="98"/>
        <end position="125"/>
    </location>
</feature>
<dbReference type="EMBL" id="JAFNEN010000401">
    <property type="protein sequence ID" value="KAG8183854.1"/>
    <property type="molecule type" value="Genomic_DNA"/>
</dbReference>
<dbReference type="GO" id="GO:0046872">
    <property type="term" value="F:metal ion binding"/>
    <property type="evidence" value="ECO:0007669"/>
    <property type="project" value="UniProtKB-KW"/>
</dbReference>
<gene>
    <name evidence="6" type="ORF">JTE90_005318</name>
</gene>
<keyword evidence="2" id="KW-0479">Metal-binding</keyword>
<sequence length="242" mass="27606">MYQKPSKICGQHFQSGKPNSDENHPDFVPNIFMFAKPSTSLMSFNRRQKVLKKRSVIAETSVIQEDRTEAENDAADALLLFPSKVCEQEQPLSDKELIKKLYREIDYLRDEVKDLKQQVELLKNEEDPGVDMLSSPKKVSFYTGLPSSELFQVILEKMSDAWGGRSSDREVTSACGLLDKINPGDLVLADRGFRSKICLRNVERNLLCRHLQEGKNNCPNLRFCSPLEFECSNSRGKSDWPN</sequence>
<protein>
    <recommendedName>
        <fullName evidence="5">DDE Tnp4 domain-containing protein</fullName>
    </recommendedName>
</protein>
<dbReference type="InterPro" id="IPR027806">
    <property type="entry name" value="HARBI1_dom"/>
</dbReference>
<evidence type="ECO:0000259" key="5">
    <source>
        <dbReference type="Pfam" id="PF13359"/>
    </source>
</evidence>
<dbReference type="PANTHER" id="PTHR23080">
    <property type="entry name" value="THAP DOMAIN PROTEIN"/>
    <property type="match status" value="1"/>
</dbReference>
<keyword evidence="3" id="KW-0175">Coiled coil</keyword>
<dbReference type="AlphaFoldDB" id="A0AAV6UID6"/>
<reference evidence="6 7" key="1">
    <citation type="journal article" date="2022" name="Nat. Ecol. Evol.">
        <title>A masculinizing supergene underlies an exaggerated male reproductive morph in a spider.</title>
        <authorList>
            <person name="Hendrickx F."/>
            <person name="De Corte Z."/>
            <person name="Sonet G."/>
            <person name="Van Belleghem S.M."/>
            <person name="Kostlbacher S."/>
            <person name="Vangestel C."/>
        </authorList>
    </citation>
    <scope>NUCLEOTIDE SEQUENCE [LARGE SCALE GENOMIC DNA]</scope>
    <source>
        <strain evidence="6">W744_W776</strain>
    </source>
</reference>
<comment type="caution">
    <text evidence="6">The sequence shown here is derived from an EMBL/GenBank/DDBJ whole genome shotgun (WGS) entry which is preliminary data.</text>
</comment>
<proteinExistence type="predicted"/>
<evidence type="ECO:0000256" key="1">
    <source>
        <dbReference type="ARBA" id="ARBA00001968"/>
    </source>
</evidence>